<dbReference type="KEGG" id="kan:IMCC3317_17530"/>
<evidence type="ECO:0000313" key="1">
    <source>
        <dbReference type="EMBL" id="QHI36390.1"/>
    </source>
</evidence>
<gene>
    <name evidence="1" type="ORF">IMCC3317_17530</name>
</gene>
<dbReference type="NCBIfam" id="NF047593">
    <property type="entry name" value="IS66_ISAeme5_TnpA"/>
    <property type="match status" value="1"/>
</dbReference>
<sequence length="107" mass="12689">MFALIEMMYLEDIDQKDFCEREDIKLATLKYWLKHYHLEKKLDQAEIHPREEPSWSKFIPIEVDMPMANSDSSIRIEYPNGVRLHLDTCLLNQKTLCSLTQLISCLD</sequence>
<accession>A0A7L4ZIN8</accession>
<reference evidence="1 2" key="1">
    <citation type="journal article" date="2013" name="Int. J. Syst. Evol. Microbiol.">
        <title>Kordia antarctica sp. nov., isolated from Antarctic seawater.</title>
        <authorList>
            <person name="Baek K."/>
            <person name="Choi A."/>
            <person name="Kang I."/>
            <person name="Lee K."/>
            <person name="Cho J.C."/>
        </authorList>
    </citation>
    <scope>NUCLEOTIDE SEQUENCE [LARGE SCALE GENOMIC DNA]</scope>
    <source>
        <strain evidence="1 2">IMCC3317</strain>
    </source>
</reference>
<organism evidence="1 2">
    <name type="scientific">Kordia antarctica</name>
    <dbReference type="NCBI Taxonomy" id="1218801"/>
    <lineage>
        <taxon>Bacteria</taxon>
        <taxon>Pseudomonadati</taxon>
        <taxon>Bacteroidota</taxon>
        <taxon>Flavobacteriia</taxon>
        <taxon>Flavobacteriales</taxon>
        <taxon>Flavobacteriaceae</taxon>
        <taxon>Kordia</taxon>
    </lineage>
</organism>
<keyword evidence="2" id="KW-1185">Reference proteome</keyword>
<dbReference type="AlphaFoldDB" id="A0A7L4ZIN8"/>
<dbReference type="EMBL" id="CP019288">
    <property type="protein sequence ID" value="QHI36390.1"/>
    <property type="molecule type" value="Genomic_DNA"/>
</dbReference>
<evidence type="ECO:0008006" key="3">
    <source>
        <dbReference type="Google" id="ProtNLM"/>
    </source>
</evidence>
<dbReference type="Proteomes" id="UP000464657">
    <property type="component" value="Chromosome"/>
</dbReference>
<name>A0A7L4ZIN8_9FLAO</name>
<evidence type="ECO:0000313" key="2">
    <source>
        <dbReference type="Proteomes" id="UP000464657"/>
    </source>
</evidence>
<proteinExistence type="predicted"/>
<protein>
    <recommendedName>
        <fullName evidence="3">Transposase</fullName>
    </recommendedName>
</protein>